<organism evidence="1 2">
    <name type="scientific">Candidatus Blautia faecigallinarum</name>
    <dbReference type="NCBI Taxonomy" id="2838488"/>
    <lineage>
        <taxon>Bacteria</taxon>
        <taxon>Bacillati</taxon>
        <taxon>Bacillota</taxon>
        <taxon>Clostridia</taxon>
        <taxon>Lachnospirales</taxon>
        <taxon>Lachnospiraceae</taxon>
        <taxon>Blautia</taxon>
    </lineage>
</organism>
<sequence>MTVKDISKIEGLRLAAEGNMELPVSRIFCCDLLSIAMGKAPAGCAWVTVMGNKNTVAVASLTDTACIILAEGVHLSEADRECAAGEGISVFETELPVFEAALALHRLKENL</sequence>
<accession>A0A9D2ITI3</accession>
<reference evidence="1" key="1">
    <citation type="journal article" date="2021" name="PeerJ">
        <title>Extensive microbial diversity within the chicken gut microbiome revealed by metagenomics and culture.</title>
        <authorList>
            <person name="Gilroy R."/>
            <person name="Ravi A."/>
            <person name="Getino M."/>
            <person name="Pursley I."/>
            <person name="Horton D.L."/>
            <person name="Alikhan N.F."/>
            <person name="Baker D."/>
            <person name="Gharbi K."/>
            <person name="Hall N."/>
            <person name="Watson M."/>
            <person name="Adriaenssens E.M."/>
            <person name="Foster-Nyarko E."/>
            <person name="Jarju S."/>
            <person name="Secka A."/>
            <person name="Antonio M."/>
            <person name="Oren A."/>
            <person name="Chaudhuri R.R."/>
            <person name="La Ragione R."/>
            <person name="Hildebrand F."/>
            <person name="Pallen M.J."/>
        </authorList>
    </citation>
    <scope>NUCLEOTIDE SEQUENCE</scope>
    <source>
        <strain evidence="1">14324</strain>
    </source>
</reference>
<dbReference type="EMBL" id="DXBU01000077">
    <property type="protein sequence ID" value="HIZ22245.1"/>
    <property type="molecule type" value="Genomic_DNA"/>
</dbReference>
<dbReference type="InterPro" id="IPR028979">
    <property type="entry name" value="Ser_kin/Pase_Hpr-like_N_sf"/>
</dbReference>
<evidence type="ECO:0000313" key="1">
    <source>
        <dbReference type="EMBL" id="HIZ22245.1"/>
    </source>
</evidence>
<comment type="caution">
    <text evidence="1">The sequence shown here is derived from an EMBL/GenBank/DDBJ whole genome shotgun (WGS) entry which is preliminary data.</text>
</comment>
<proteinExistence type="predicted"/>
<dbReference type="SUPFAM" id="SSF75138">
    <property type="entry name" value="HprK N-terminal domain-like"/>
    <property type="match status" value="1"/>
</dbReference>
<evidence type="ECO:0008006" key="3">
    <source>
        <dbReference type="Google" id="ProtNLM"/>
    </source>
</evidence>
<dbReference type="AlphaFoldDB" id="A0A9D2ITI3"/>
<evidence type="ECO:0000313" key="2">
    <source>
        <dbReference type="Proteomes" id="UP000824041"/>
    </source>
</evidence>
<reference evidence="1" key="2">
    <citation type="submission" date="2021-04" db="EMBL/GenBank/DDBJ databases">
        <authorList>
            <person name="Gilroy R."/>
        </authorList>
    </citation>
    <scope>NUCLEOTIDE SEQUENCE</scope>
    <source>
        <strain evidence="1">14324</strain>
    </source>
</reference>
<dbReference type="Proteomes" id="UP000824041">
    <property type="component" value="Unassembled WGS sequence"/>
</dbReference>
<name>A0A9D2ITI3_9FIRM</name>
<gene>
    <name evidence="1" type="ORF">IAA21_05535</name>
</gene>
<protein>
    <recommendedName>
        <fullName evidence="3">DRTGG domain protein</fullName>
    </recommendedName>
</protein>
<dbReference type="Gene3D" id="3.40.1390.20">
    <property type="entry name" value="HprK N-terminal domain-like"/>
    <property type="match status" value="1"/>
</dbReference>